<evidence type="ECO:0000256" key="8">
    <source>
        <dbReference type="PIRSR" id="PIRSR602401-1"/>
    </source>
</evidence>
<evidence type="ECO:0000256" key="4">
    <source>
        <dbReference type="ARBA" id="ARBA00022723"/>
    </source>
</evidence>
<keyword evidence="3 8" id="KW-0349">Heme</keyword>
<evidence type="ECO:0000256" key="3">
    <source>
        <dbReference type="ARBA" id="ARBA00022617"/>
    </source>
</evidence>
<feature type="transmembrane region" description="Helical" evidence="10">
    <location>
        <begin position="236"/>
        <end position="255"/>
    </location>
</feature>
<feature type="transmembrane region" description="Helical" evidence="10">
    <location>
        <begin position="31"/>
        <end position="51"/>
    </location>
</feature>
<evidence type="ECO:0000256" key="5">
    <source>
        <dbReference type="ARBA" id="ARBA00023002"/>
    </source>
</evidence>
<comment type="caution">
    <text evidence="11">The sequence shown here is derived from an EMBL/GenBank/DDBJ whole genome shotgun (WGS) entry which is preliminary data.</text>
</comment>
<evidence type="ECO:0000256" key="2">
    <source>
        <dbReference type="ARBA" id="ARBA00010617"/>
    </source>
</evidence>
<dbReference type="InterPro" id="IPR050121">
    <property type="entry name" value="Cytochrome_P450_monoxygenase"/>
</dbReference>
<dbReference type="GO" id="GO:0016705">
    <property type="term" value="F:oxidoreductase activity, acting on paired donors, with incorporation or reduction of molecular oxygen"/>
    <property type="evidence" value="ECO:0007669"/>
    <property type="project" value="InterPro"/>
</dbReference>
<evidence type="ECO:0000256" key="6">
    <source>
        <dbReference type="ARBA" id="ARBA00023004"/>
    </source>
</evidence>
<comment type="similarity">
    <text evidence="2 9">Belongs to the cytochrome P450 family.</text>
</comment>
<name>A0AAE0KDM5_9PEZI</name>
<feature type="binding site" description="axial binding residue" evidence="8">
    <location>
        <position position="459"/>
    </location>
    <ligand>
        <name>heme</name>
        <dbReference type="ChEBI" id="CHEBI:30413"/>
    </ligand>
    <ligandPart>
        <name>Fe</name>
        <dbReference type="ChEBI" id="CHEBI:18248"/>
    </ligandPart>
</feature>
<dbReference type="Gene3D" id="1.10.630.10">
    <property type="entry name" value="Cytochrome P450"/>
    <property type="match status" value="1"/>
</dbReference>
<dbReference type="PANTHER" id="PTHR24305">
    <property type="entry name" value="CYTOCHROME P450"/>
    <property type="match status" value="1"/>
</dbReference>
<reference evidence="11" key="1">
    <citation type="journal article" date="2023" name="Mol. Phylogenet. Evol.">
        <title>Genome-scale phylogeny and comparative genomics of the fungal order Sordariales.</title>
        <authorList>
            <person name="Hensen N."/>
            <person name="Bonometti L."/>
            <person name="Westerberg I."/>
            <person name="Brannstrom I.O."/>
            <person name="Guillou S."/>
            <person name="Cros-Aarteil S."/>
            <person name="Calhoun S."/>
            <person name="Haridas S."/>
            <person name="Kuo A."/>
            <person name="Mondo S."/>
            <person name="Pangilinan J."/>
            <person name="Riley R."/>
            <person name="LaButti K."/>
            <person name="Andreopoulos B."/>
            <person name="Lipzen A."/>
            <person name="Chen C."/>
            <person name="Yan M."/>
            <person name="Daum C."/>
            <person name="Ng V."/>
            <person name="Clum A."/>
            <person name="Steindorff A."/>
            <person name="Ohm R.A."/>
            <person name="Martin F."/>
            <person name="Silar P."/>
            <person name="Natvig D.O."/>
            <person name="Lalanne C."/>
            <person name="Gautier V."/>
            <person name="Ament-Velasquez S.L."/>
            <person name="Kruys A."/>
            <person name="Hutchinson M.I."/>
            <person name="Powell A.J."/>
            <person name="Barry K."/>
            <person name="Miller A.N."/>
            <person name="Grigoriev I.V."/>
            <person name="Debuchy R."/>
            <person name="Gladieux P."/>
            <person name="Hiltunen Thoren M."/>
            <person name="Johannesson H."/>
        </authorList>
    </citation>
    <scope>NUCLEOTIDE SEQUENCE</scope>
    <source>
        <strain evidence="11">CBS 232.78</strain>
    </source>
</reference>
<dbReference type="GO" id="GO:0020037">
    <property type="term" value="F:heme binding"/>
    <property type="evidence" value="ECO:0007669"/>
    <property type="project" value="InterPro"/>
</dbReference>
<reference evidence="11" key="2">
    <citation type="submission" date="2023-06" db="EMBL/GenBank/DDBJ databases">
        <authorList>
            <consortium name="Lawrence Berkeley National Laboratory"/>
            <person name="Haridas S."/>
            <person name="Hensen N."/>
            <person name="Bonometti L."/>
            <person name="Westerberg I."/>
            <person name="Brannstrom I.O."/>
            <person name="Guillou S."/>
            <person name="Cros-Aarteil S."/>
            <person name="Calhoun S."/>
            <person name="Kuo A."/>
            <person name="Mondo S."/>
            <person name="Pangilinan J."/>
            <person name="Riley R."/>
            <person name="LaButti K."/>
            <person name="Andreopoulos B."/>
            <person name="Lipzen A."/>
            <person name="Chen C."/>
            <person name="Yanf M."/>
            <person name="Daum C."/>
            <person name="Ng V."/>
            <person name="Clum A."/>
            <person name="Steindorff A."/>
            <person name="Ohm R."/>
            <person name="Martin F."/>
            <person name="Silar P."/>
            <person name="Natvig D."/>
            <person name="Lalanne C."/>
            <person name="Gautier V."/>
            <person name="Ament-velasquez S.L."/>
            <person name="Kruys A."/>
            <person name="Hutchinson M.I."/>
            <person name="Powell A.J."/>
            <person name="Barry K."/>
            <person name="Miller A.N."/>
            <person name="Grigoriev I.V."/>
            <person name="Debuchy R."/>
            <person name="Gladieux P."/>
            <person name="Thoren M.H."/>
            <person name="Johannesson H."/>
        </authorList>
    </citation>
    <scope>NUCLEOTIDE SEQUENCE</scope>
    <source>
        <strain evidence="11">CBS 232.78</strain>
    </source>
</reference>
<dbReference type="InterPro" id="IPR036396">
    <property type="entry name" value="Cyt_P450_sf"/>
</dbReference>
<sequence>MIPTTPVDPSPTYKPDFTIMSLPQTNLWTPVYGVLTLLLALIISSAIYNIFFHPLRKFPGPLFNRASPLQWSIWMMRGKHPREVEKAHRRYGPVVRIGPNHLSFTDVEAWKDIYGGKHGQVAENAKPKVFYNAAANIAPHILNAQREEHTLLRRALAPGFSDRALRAQEPLVARYIDLLCQRLRENCESGKRALDLVPWYNWTTFDIAGDLVLAESFHCLQDQKFHPFVSMITDTVAVSSIIGSLTYIGLIGVIMKLQKLDALHRPLRELMAGVGEKLKKRLEDPRERDDLFEGLMKHREEWNLEMPRLQANATILIAAGSETTATLLSGATYLVLSHPSVLAEVTHEVRSAFSDPSEITITSVTRLPYLVACLNESLRHYPPVAGAIVREVSMPGGTTIAGHFVPEGTIVETHPWAQNHRTDYWHDPWAFKPERFLDDSPEKDRLDALQPFSFGPRNCIGKNLAYAEMRLIFARIIYDFDMRLAEPDVDWIKTQKVFNLWAKKPLKVHLTPVDHGVPVPATADT</sequence>
<dbReference type="InterPro" id="IPR001128">
    <property type="entry name" value="Cyt_P450"/>
</dbReference>
<comment type="cofactor">
    <cofactor evidence="1 8">
        <name>heme</name>
        <dbReference type="ChEBI" id="CHEBI:30413"/>
    </cofactor>
</comment>
<keyword evidence="10" id="KW-0812">Transmembrane</keyword>
<proteinExistence type="inferred from homology"/>
<keyword evidence="10" id="KW-1133">Transmembrane helix</keyword>
<keyword evidence="12" id="KW-1185">Reference proteome</keyword>
<dbReference type="SUPFAM" id="SSF48264">
    <property type="entry name" value="Cytochrome P450"/>
    <property type="match status" value="1"/>
</dbReference>
<keyword evidence="6 8" id="KW-0408">Iron</keyword>
<dbReference type="PRINTS" id="PR00385">
    <property type="entry name" value="P450"/>
</dbReference>
<evidence type="ECO:0000256" key="7">
    <source>
        <dbReference type="ARBA" id="ARBA00023033"/>
    </source>
</evidence>
<dbReference type="CDD" id="cd11058">
    <property type="entry name" value="CYP60B-like"/>
    <property type="match status" value="1"/>
</dbReference>
<evidence type="ECO:0000256" key="1">
    <source>
        <dbReference type="ARBA" id="ARBA00001971"/>
    </source>
</evidence>
<evidence type="ECO:0000313" key="11">
    <source>
        <dbReference type="EMBL" id="KAK3374599.1"/>
    </source>
</evidence>
<evidence type="ECO:0000313" key="12">
    <source>
        <dbReference type="Proteomes" id="UP001285441"/>
    </source>
</evidence>
<dbReference type="InterPro" id="IPR002401">
    <property type="entry name" value="Cyt_P450_E_grp-I"/>
</dbReference>
<dbReference type="GO" id="GO:0005506">
    <property type="term" value="F:iron ion binding"/>
    <property type="evidence" value="ECO:0007669"/>
    <property type="project" value="InterPro"/>
</dbReference>
<gene>
    <name evidence="11" type="ORF">B0H63DRAFT_437389</name>
</gene>
<evidence type="ECO:0000256" key="9">
    <source>
        <dbReference type="RuleBase" id="RU000461"/>
    </source>
</evidence>
<protein>
    <submittedName>
        <fullName evidence="11">Cytochrome P450</fullName>
    </submittedName>
</protein>
<dbReference type="EMBL" id="JAULSW010000007">
    <property type="protein sequence ID" value="KAK3374599.1"/>
    <property type="molecule type" value="Genomic_DNA"/>
</dbReference>
<evidence type="ECO:0000256" key="10">
    <source>
        <dbReference type="SAM" id="Phobius"/>
    </source>
</evidence>
<accession>A0AAE0KDM5</accession>
<dbReference type="Pfam" id="PF00067">
    <property type="entry name" value="p450"/>
    <property type="match status" value="1"/>
</dbReference>
<dbReference type="PRINTS" id="PR00463">
    <property type="entry name" value="EP450I"/>
</dbReference>
<organism evidence="11 12">
    <name type="scientific">Podospora didyma</name>
    <dbReference type="NCBI Taxonomy" id="330526"/>
    <lineage>
        <taxon>Eukaryota</taxon>
        <taxon>Fungi</taxon>
        <taxon>Dikarya</taxon>
        <taxon>Ascomycota</taxon>
        <taxon>Pezizomycotina</taxon>
        <taxon>Sordariomycetes</taxon>
        <taxon>Sordariomycetidae</taxon>
        <taxon>Sordariales</taxon>
        <taxon>Podosporaceae</taxon>
        <taxon>Podospora</taxon>
    </lineage>
</organism>
<dbReference type="InterPro" id="IPR017972">
    <property type="entry name" value="Cyt_P450_CS"/>
</dbReference>
<keyword evidence="10" id="KW-0472">Membrane</keyword>
<keyword evidence="7 9" id="KW-0503">Monooxygenase</keyword>
<dbReference type="Proteomes" id="UP001285441">
    <property type="component" value="Unassembled WGS sequence"/>
</dbReference>
<dbReference type="GO" id="GO:0004497">
    <property type="term" value="F:monooxygenase activity"/>
    <property type="evidence" value="ECO:0007669"/>
    <property type="project" value="UniProtKB-KW"/>
</dbReference>
<keyword evidence="5 9" id="KW-0560">Oxidoreductase</keyword>
<dbReference type="PANTHER" id="PTHR24305:SF230">
    <property type="entry name" value="P450, PUTATIVE (EUROFUNG)-RELATED"/>
    <property type="match status" value="1"/>
</dbReference>
<keyword evidence="4 8" id="KW-0479">Metal-binding</keyword>
<dbReference type="AlphaFoldDB" id="A0AAE0KDM5"/>
<dbReference type="PROSITE" id="PS00086">
    <property type="entry name" value="CYTOCHROME_P450"/>
    <property type="match status" value="1"/>
</dbReference>